<dbReference type="Proteomes" id="UP000887564">
    <property type="component" value="Unplaced"/>
</dbReference>
<name>A0A914R835_PAREQ</name>
<keyword evidence="1" id="KW-1185">Reference proteome</keyword>
<dbReference type="WBParaSite" id="PEQ_0000280901-mRNA-1">
    <property type="protein sequence ID" value="PEQ_0000280901-mRNA-1"/>
    <property type="gene ID" value="PEQ_0000280901"/>
</dbReference>
<evidence type="ECO:0000313" key="2">
    <source>
        <dbReference type="WBParaSite" id="PEQ_0000280901-mRNA-1"/>
    </source>
</evidence>
<proteinExistence type="predicted"/>
<organism evidence="1 2">
    <name type="scientific">Parascaris equorum</name>
    <name type="common">Equine roundworm</name>
    <dbReference type="NCBI Taxonomy" id="6256"/>
    <lineage>
        <taxon>Eukaryota</taxon>
        <taxon>Metazoa</taxon>
        <taxon>Ecdysozoa</taxon>
        <taxon>Nematoda</taxon>
        <taxon>Chromadorea</taxon>
        <taxon>Rhabditida</taxon>
        <taxon>Spirurina</taxon>
        <taxon>Ascaridomorpha</taxon>
        <taxon>Ascaridoidea</taxon>
        <taxon>Ascarididae</taxon>
        <taxon>Parascaris</taxon>
    </lineage>
</organism>
<accession>A0A914R835</accession>
<sequence length="107" mass="12525">MGSVKRLYVQFERCSFRIVVYHATIAEHLIVPIHCPKLCCRVAPWKTNAKTQLWDPLSRKTVQQHAALVKREADKLVRMSHQLRFAELSRYTSSPPFTLPFFFHSRA</sequence>
<protein>
    <submittedName>
        <fullName evidence="2">Uncharacterized protein</fullName>
    </submittedName>
</protein>
<reference evidence="2" key="1">
    <citation type="submission" date="2022-11" db="UniProtKB">
        <authorList>
            <consortium name="WormBaseParasite"/>
        </authorList>
    </citation>
    <scope>IDENTIFICATION</scope>
</reference>
<evidence type="ECO:0000313" key="1">
    <source>
        <dbReference type="Proteomes" id="UP000887564"/>
    </source>
</evidence>
<dbReference type="AlphaFoldDB" id="A0A914R835"/>